<keyword evidence="10" id="KW-1185">Reference proteome</keyword>
<organism evidence="9 10">
    <name type="scientific">Halopseudomonas salina</name>
    <dbReference type="NCBI Taxonomy" id="1323744"/>
    <lineage>
        <taxon>Bacteria</taxon>
        <taxon>Pseudomonadati</taxon>
        <taxon>Pseudomonadota</taxon>
        <taxon>Gammaproteobacteria</taxon>
        <taxon>Pseudomonadales</taxon>
        <taxon>Pseudomonadaceae</taxon>
        <taxon>Halopseudomonas</taxon>
    </lineage>
</organism>
<evidence type="ECO:0000256" key="5">
    <source>
        <dbReference type="ARBA" id="ARBA00022989"/>
    </source>
</evidence>
<feature type="transmembrane region" description="Helical" evidence="7">
    <location>
        <begin position="305"/>
        <end position="321"/>
    </location>
</feature>
<feature type="transmembrane region" description="Helical" evidence="7">
    <location>
        <begin position="357"/>
        <end position="378"/>
    </location>
</feature>
<keyword evidence="5 7" id="KW-1133">Transmembrane helix</keyword>
<gene>
    <name evidence="9" type="ORF">GCM10007418_19250</name>
</gene>
<feature type="domain" description="VTT" evidence="8">
    <location>
        <begin position="41"/>
        <end position="163"/>
    </location>
</feature>
<feature type="transmembrane region" description="Helical" evidence="7">
    <location>
        <begin position="282"/>
        <end position="299"/>
    </location>
</feature>
<evidence type="ECO:0000313" key="9">
    <source>
        <dbReference type="EMBL" id="GGD00109.1"/>
    </source>
</evidence>
<dbReference type="Proteomes" id="UP000638188">
    <property type="component" value="Unassembled WGS sequence"/>
</dbReference>
<feature type="transmembrane region" description="Helical" evidence="7">
    <location>
        <begin position="60"/>
        <end position="81"/>
    </location>
</feature>
<dbReference type="InterPro" id="IPR032816">
    <property type="entry name" value="VTT_dom"/>
</dbReference>
<name>A0ABQ1PN39_9GAMM</name>
<dbReference type="InterPro" id="IPR032818">
    <property type="entry name" value="DedA-like"/>
</dbReference>
<keyword evidence="3" id="KW-1003">Cell membrane</keyword>
<evidence type="ECO:0000313" key="10">
    <source>
        <dbReference type="Proteomes" id="UP000638188"/>
    </source>
</evidence>
<comment type="caution">
    <text evidence="9">The sequence shown here is derived from an EMBL/GenBank/DDBJ whole genome shotgun (WGS) entry which is preliminary data.</text>
</comment>
<dbReference type="PANTHER" id="PTHR30353">
    <property type="entry name" value="INNER MEMBRANE PROTEIN DEDA-RELATED"/>
    <property type="match status" value="1"/>
</dbReference>
<comment type="similarity">
    <text evidence="2">Belongs to the DedA family.</text>
</comment>
<feature type="transmembrane region" description="Helical" evidence="7">
    <location>
        <begin position="20"/>
        <end position="48"/>
    </location>
</feature>
<feature type="transmembrane region" description="Helical" evidence="7">
    <location>
        <begin position="177"/>
        <end position="200"/>
    </location>
</feature>
<feature type="transmembrane region" description="Helical" evidence="7">
    <location>
        <begin position="245"/>
        <end position="270"/>
    </location>
</feature>
<dbReference type="PANTHER" id="PTHR30353:SF15">
    <property type="entry name" value="INNER MEMBRANE PROTEIN YABI"/>
    <property type="match status" value="1"/>
</dbReference>
<keyword evidence="6 7" id="KW-0472">Membrane</keyword>
<evidence type="ECO:0000256" key="3">
    <source>
        <dbReference type="ARBA" id="ARBA00022475"/>
    </source>
</evidence>
<dbReference type="EMBL" id="BMFF01000003">
    <property type="protein sequence ID" value="GGD00109.1"/>
    <property type="molecule type" value="Genomic_DNA"/>
</dbReference>
<accession>A0ABQ1PN39</accession>
<evidence type="ECO:0000256" key="1">
    <source>
        <dbReference type="ARBA" id="ARBA00004651"/>
    </source>
</evidence>
<protein>
    <recommendedName>
        <fullName evidence="8">VTT domain-containing protein</fullName>
    </recommendedName>
</protein>
<feature type="transmembrane region" description="Helical" evidence="7">
    <location>
        <begin position="101"/>
        <end position="123"/>
    </location>
</feature>
<evidence type="ECO:0000259" key="8">
    <source>
        <dbReference type="Pfam" id="PF09335"/>
    </source>
</evidence>
<feature type="transmembrane region" description="Helical" evidence="7">
    <location>
        <begin position="333"/>
        <end position="351"/>
    </location>
</feature>
<sequence>MDNLLTGSLIEWLGDHRQWLGLAIFLIALLESLAVAGLVIPGVFLLLAVTAMAGGGGMSFVAALSWAFCGAVLGDMLSFALGRFFHQDIRRLGLFRRHPQWIARGEIFFRRYGLFGIFIGRFVGPIRPIIPMIAGMLDMPTVRFVAINLLSALAWAPVYVTPGFLAGRAVKWPVPEFFWQHALTLLGLLAGLLLAVVLILRAQQRWSNILAGLLCLVALVALAMHSERLVILDQSLAVWLSMADVNAGLLDAMAALASPVYPAALFSLLALSLAMSRGWRSLALTLVASLMCGLLVLAFDATWQATTLAASLLLIAIAALLKNRPHAFWTRAAFMSGVAPPAILLGTISLAATHMSLMGLVNAFLLAAASLLLSLWLVERAGPVECPAFPANNLLLWLPLATAVGVLSGLHYF</sequence>
<feature type="transmembrane region" description="Helical" evidence="7">
    <location>
        <begin position="144"/>
        <end position="165"/>
    </location>
</feature>
<proteinExistence type="inferred from homology"/>
<reference evidence="10" key="1">
    <citation type="journal article" date="2019" name="Int. J. Syst. Evol. Microbiol.">
        <title>The Global Catalogue of Microorganisms (GCM) 10K type strain sequencing project: providing services to taxonomists for standard genome sequencing and annotation.</title>
        <authorList>
            <consortium name="The Broad Institute Genomics Platform"/>
            <consortium name="The Broad Institute Genome Sequencing Center for Infectious Disease"/>
            <person name="Wu L."/>
            <person name="Ma J."/>
        </authorList>
    </citation>
    <scope>NUCLEOTIDE SEQUENCE [LARGE SCALE GENOMIC DNA]</scope>
    <source>
        <strain evidence="10">CGMCC 1.12482</strain>
    </source>
</reference>
<evidence type="ECO:0000256" key="7">
    <source>
        <dbReference type="SAM" id="Phobius"/>
    </source>
</evidence>
<feature type="transmembrane region" description="Helical" evidence="7">
    <location>
        <begin position="207"/>
        <end position="225"/>
    </location>
</feature>
<evidence type="ECO:0000256" key="6">
    <source>
        <dbReference type="ARBA" id="ARBA00023136"/>
    </source>
</evidence>
<feature type="transmembrane region" description="Helical" evidence="7">
    <location>
        <begin position="390"/>
        <end position="412"/>
    </location>
</feature>
<comment type="subcellular location">
    <subcellularLocation>
        <location evidence="1">Cell membrane</location>
        <topology evidence="1">Multi-pass membrane protein</topology>
    </subcellularLocation>
</comment>
<dbReference type="RefSeq" id="WP_150278334.1">
    <property type="nucleotide sequence ID" value="NZ_BMFF01000003.1"/>
</dbReference>
<evidence type="ECO:0000256" key="2">
    <source>
        <dbReference type="ARBA" id="ARBA00010792"/>
    </source>
</evidence>
<keyword evidence="4 7" id="KW-0812">Transmembrane</keyword>
<evidence type="ECO:0000256" key="4">
    <source>
        <dbReference type="ARBA" id="ARBA00022692"/>
    </source>
</evidence>
<dbReference type="Pfam" id="PF09335">
    <property type="entry name" value="VTT_dom"/>
    <property type="match status" value="1"/>
</dbReference>